<dbReference type="Gene3D" id="3.40.1350.10">
    <property type="match status" value="1"/>
</dbReference>
<gene>
    <name evidence="3" type="ORF">H9661_03590</name>
</gene>
<organism evidence="3 4">
    <name type="scientific">Clostridium cibarium</name>
    <dbReference type="NCBI Taxonomy" id="2762247"/>
    <lineage>
        <taxon>Bacteria</taxon>
        <taxon>Bacillati</taxon>
        <taxon>Bacillota</taxon>
        <taxon>Clostridia</taxon>
        <taxon>Eubacteriales</taxon>
        <taxon>Clostridiaceae</taxon>
        <taxon>Clostridium</taxon>
    </lineage>
</organism>
<dbReference type="PANTHER" id="PTHR34039">
    <property type="entry name" value="UPF0102 PROTEIN YRAN"/>
    <property type="match status" value="1"/>
</dbReference>
<dbReference type="Proteomes" id="UP000627781">
    <property type="component" value="Unassembled WGS sequence"/>
</dbReference>
<evidence type="ECO:0000313" key="4">
    <source>
        <dbReference type="Proteomes" id="UP000627781"/>
    </source>
</evidence>
<evidence type="ECO:0000256" key="2">
    <source>
        <dbReference type="HAMAP-Rule" id="MF_00048"/>
    </source>
</evidence>
<dbReference type="HAMAP" id="MF_00048">
    <property type="entry name" value="UPF0102"/>
    <property type="match status" value="1"/>
</dbReference>
<dbReference type="InterPro" id="IPR011335">
    <property type="entry name" value="Restrct_endonuc-II-like"/>
</dbReference>
<evidence type="ECO:0000313" key="3">
    <source>
        <dbReference type="EMBL" id="MBD7910435.1"/>
    </source>
</evidence>
<reference evidence="3 4" key="1">
    <citation type="submission" date="2020-08" db="EMBL/GenBank/DDBJ databases">
        <title>A Genomic Blueprint of the Chicken Gut Microbiome.</title>
        <authorList>
            <person name="Gilroy R."/>
            <person name="Ravi A."/>
            <person name="Getino M."/>
            <person name="Pursley I."/>
            <person name="Horton D.L."/>
            <person name="Alikhan N.-F."/>
            <person name="Baker D."/>
            <person name="Gharbi K."/>
            <person name="Hall N."/>
            <person name="Watson M."/>
            <person name="Adriaenssens E.M."/>
            <person name="Foster-Nyarko E."/>
            <person name="Jarju S."/>
            <person name="Secka A."/>
            <person name="Antonio M."/>
            <person name="Oren A."/>
            <person name="Chaudhuri R."/>
            <person name="La Ragione R.M."/>
            <person name="Hildebrand F."/>
            <person name="Pallen M.J."/>
        </authorList>
    </citation>
    <scope>NUCLEOTIDE SEQUENCE [LARGE SCALE GENOMIC DNA]</scope>
    <source>
        <strain evidence="3 4">Sa3CVN1</strain>
    </source>
</reference>
<keyword evidence="4" id="KW-1185">Reference proteome</keyword>
<dbReference type="Pfam" id="PF02021">
    <property type="entry name" value="UPF0102"/>
    <property type="match status" value="1"/>
</dbReference>
<dbReference type="NCBIfam" id="NF009150">
    <property type="entry name" value="PRK12497.1-3"/>
    <property type="match status" value="1"/>
</dbReference>
<dbReference type="InterPro" id="IPR011856">
    <property type="entry name" value="tRNA_endonuc-like_dom_sf"/>
</dbReference>
<comment type="caution">
    <text evidence="3">The sequence shown here is derived from an EMBL/GenBank/DDBJ whole genome shotgun (WGS) entry which is preliminary data.</text>
</comment>
<dbReference type="PANTHER" id="PTHR34039:SF1">
    <property type="entry name" value="UPF0102 PROTEIN YRAN"/>
    <property type="match status" value="1"/>
</dbReference>
<dbReference type="InterPro" id="IPR003509">
    <property type="entry name" value="UPF0102_YraN-like"/>
</dbReference>
<name>A0ABR8PQN1_9CLOT</name>
<dbReference type="SUPFAM" id="SSF52980">
    <property type="entry name" value="Restriction endonuclease-like"/>
    <property type="match status" value="1"/>
</dbReference>
<accession>A0ABR8PQN1</accession>
<protein>
    <recommendedName>
        <fullName evidence="2">UPF0102 protein H9661_03590</fullName>
    </recommendedName>
</protein>
<dbReference type="EMBL" id="JACSRA010000004">
    <property type="protein sequence ID" value="MBD7910435.1"/>
    <property type="molecule type" value="Genomic_DNA"/>
</dbReference>
<dbReference type="RefSeq" id="WP_191767736.1">
    <property type="nucleotide sequence ID" value="NZ_JACSRA010000004.1"/>
</dbReference>
<sequence length="120" mass="14482">MFKDNKHIGNYGEDLATKFLQSKNHLILERNFRTARGEIDIISKIEDILIFTEVKTRYNKNYGFPSESINYFKVSTIKFIASYFIQKKKLYNLNIRFDVIEIYLNYYDENYRVNHIENAF</sequence>
<evidence type="ECO:0000256" key="1">
    <source>
        <dbReference type="ARBA" id="ARBA00006738"/>
    </source>
</evidence>
<proteinExistence type="inferred from homology"/>
<comment type="similarity">
    <text evidence="1 2">Belongs to the UPF0102 family.</text>
</comment>